<dbReference type="EMBL" id="FAOZ01000024">
    <property type="protein sequence ID" value="CUU59105.1"/>
    <property type="molecule type" value="Genomic_DNA"/>
</dbReference>
<sequence>MTALPSVHPAGFTASDIRARPAAVDTDCRELTAVSAG</sequence>
<proteinExistence type="predicted"/>
<dbReference type="Proteomes" id="UP000198802">
    <property type="component" value="Unassembled WGS sequence"/>
</dbReference>
<organism evidence="1 2">
    <name type="scientific">Parafrankia irregularis</name>
    <dbReference type="NCBI Taxonomy" id="795642"/>
    <lineage>
        <taxon>Bacteria</taxon>
        <taxon>Bacillati</taxon>
        <taxon>Actinomycetota</taxon>
        <taxon>Actinomycetes</taxon>
        <taxon>Frankiales</taxon>
        <taxon>Frankiaceae</taxon>
        <taxon>Parafrankia</taxon>
    </lineage>
</organism>
<protein>
    <submittedName>
        <fullName evidence="1">Uncharacterized protein</fullName>
    </submittedName>
</protein>
<evidence type="ECO:0000313" key="1">
    <source>
        <dbReference type="EMBL" id="CUU59105.1"/>
    </source>
</evidence>
<accession>A0A0S4QU35</accession>
<evidence type="ECO:0000313" key="2">
    <source>
        <dbReference type="Proteomes" id="UP000198802"/>
    </source>
</evidence>
<keyword evidence="2" id="KW-1185">Reference proteome</keyword>
<dbReference type="AlphaFoldDB" id="A0A0S4QU35"/>
<name>A0A0S4QU35_9ACTN</name>
<gene>
    <name evidence="1" type="ORF">Ga0074812_124130</name>
</gene>
<reference evidence="2" key="1">
    <citation type="submission" date="2015-11" db="EMBL/GenBank/DDBJ databases">
        <authorList>
            <person name="Varghese N."/>
        </authorList>
    </citation>
    <scope>NUCLEOTIDE SEQUENCE [LARGE SCALE GENOMIC DNA]</scope>
    <source>
        <strain evidence="2">DSM 45899</strain>
    </source>
</reference>